<comment type="caution">
    <text evidence="2">The sequence shown here is derived from an EMBL/GenBank/DDBJ whole genome shotgun (WGS) entry which is preliminary data.</text>
</comment>
<evidence type="ECO:0000256" key="1">
    <source>
        <dbReference type="SAM" id="Phobius"/>
    </source>
</evidence>
<dbReference type="HOGENOM" id="CLU_080980_0_0_10"/>
<feature type="transmembrane region" description="Helical" evidence="1">
    <location>
        <begin position="7"/>
        <end position="26"/>
    </location>
</feature>
<protein>
    <submittedName>
        <fullName evidence="2">Uncharacterized protein</fullName>
    </submittedName>
</protein>
<dbReference type="AlphaFoldDB" id="A0A0F5J6S7"/>
<dbReference type="STRING" id="927665.HMPREF1535_03118"/>
<dbReference type="EMBL" id="AQHV01000014">
    <property type="protein sequence ID" value="KKB53576.1"/>
    <property type="molecule type" value="Genomic_DNA"/>
</dbReference>
<evidence type="ECO:0000313" key="3">
    <source>
        <dbReference type="Proteomes" id="UP000033047"/>
    </source>
</evidence>
<gene>
    <name evidence="2" type="ORF">HMPREF1535_03118</name>
</gene>
<organism evidence="2 3">
    <name type="scientific">Parabacteroides goldsteinii DSM 19448 = WAL 12034</name>
    <dbReference type="NCBI Taxonomy" id="927665"/>
    <lineage>
        <taxon>Bacteria</taxon>
        <taxon>Pseudomonadati</taxon>
        <taxon>Bacteroidota</taxon>
        <taxon>Bacteroidia</taxon>
        <taxon>Bacteroidales</taxon>
        <taxon>Tannerellaceae</taxon>
        <taxon>Parabacteroides</taxon>
    </lineage>
</organism>
<name>A0A0F5J6S7_9BACT</name>
<dbReference type="GeneID" id="69979641"/>
<dbReference type="RefSeq" id="WP_010799853.1">
    <property type="nucleotide sequence ID" value="NZ_KQ033913.1"/>
</dbReference>
<evidence type="ECO:0000313" key="2">
    <source>
        <dbReference type="EMBL" id="KKB53576.1"/>
    </source>
</evidence>
<dbReference type="PATRIC" id="fig|927665.4.peg.3206"/>
<keyword evidence="1" id="KW-0812">Transmembrane</keyword>
<accession>A0A0F5J6S7</accession>
<reference evidence="2 3" key="1">
    <citation type="submission" date="2013-04" db="EMBL/GenBank/DDBJ databases">
        <title>The Genome Sequence of Parabacteroides goldsteinii DSM 19448.</title>
        <authorList>
            <consortium name="The Broad Institute Genomics Platform"/>
            <person name="Earl A."/>
            <person name="Ward D."/>
            <person name="Feldgarden M."/>
            <person name="Gevers D."/>
            <person name="Martens E."/>
            <person name="Sakamoto M."/>
            <person name="Benno Y."/>
            <person name="Song Y."/>
            <person name="Liu C."/>
            <person name="Lee J."/>
            <person name="Bolanos M."/>
            <person name="Vaisanen M.L."/>
            <person name="Finegold S.M."/>
            <person name="Walker B."/>
            <person name="Young S."/>
            <person name="Zeng Q."/>
            <person name="Gargeya S."/>
            <person name="Fitzgerald M."/>
            <person name="Haas B."/>
            <person name="Abouelleil A."/>
            <person name="Allen A.W."/>
            <person name="Alvarado L."/>
            <person name="Arachchi H.M."/>
            <person name="Berlin A.M."/>
            <person name="Chapman S.B."/>
            <person name="Gainer-Dewar J."/>
            <person name="Goldberg J."/>
            <person name="Griggs A."/>
            <person name="Gujja S."/>
            <person name="Hansen M."/>
            <person name="Howarth C."/>
            <person name="Imamovic A."/>
            <person name="Ireland A."/>
            <person name="Larimer J."/>
            <person name="McCowan C."/>
            <person name="Murphy C."/>
            <person name="Pearson M."/>
            <person name="Poon T.W."/>
            <person name="Priest M."/>
            <person name="Roberts A."/>
            <person name="Saif S."/>
            <person name="Shea T."/>
            <person name="Sisk P."/>
            <person name="Sykes S."/>
            <person name="Wortman J."/>
            <person name="Nusbaum C."/>
            <person name="Birren B."/>
        </authorList>
    </citation>
    <scope>NUCLEOTIDE SEQUENCE [LARGE SCALE GENOMIC DNA]</scope>
    <source>
        <strain evidence="2 3">DSM 19448</strain>
    </source>
</reference>
<sequence>MRIYRREIVIIILTALATLSAVYYFFGDMKESKELVQTDLYTLTAPEPEAILAVNRPSVFARIILTKEPVYQAFASKIPEIYLTIIRKNPEIASLHLSFHPQGIVMYAKADKSMSRHIEENVLKTAFKSFAPQQQTKGGITFTYCPDAGNRFFGYYQHNGVWVASYSRKLLEEVAAIQRKQKNNQPKEQMLLRKTLDSNAPLNLMIQSKLLDLYVKANDSTLWRISDRWLGADLFESEGNICYFSSLPYHEPADTLFKTIGDTLSVRLEQHFPQLHISSQIYEENGKVYYTGCSLGISN</sequence>
<proteinExistence type="predicted"/>
<keyword evidence="1" id="KW-0472">Membrane</keyword>
<dbReference type="Proteomes" id="UP000033047">
    <property type="component" value="Unassembled WGS sequence"/>
</dbReference>
<keyword evidence="1" id="KW-1133">Transmembrane helix</keyword>